<reference evidence="2 3" key="1">
    <citation type="submission" date="2019-09" db="EMBL/GenBank/DDBJ databases">
        <authorList>
            <person name="Ou C."/>
        </authorList>
    </citation>
    <scope>NUCLEOTIDE SEQUENCE [LARGE SCALE GENOMIC DNA]</scope>
    <source>
        <strain evidence="2">S2</strain>
        <tissue evidence="2">Leaf</tissue>
    </source>
</reference>
<dbReference type="PANTHER" id="PTHR35286:SF1">
    <property type="entry name" value="EXPRESSED PROTEIN"/>
    <property type="match status" value="1"/>
</dbReference>
<feature type="compositionally biased region" description="Basic and acidic residues" evidence="1">
    <location>
        <begin position="66"/>
        <end position="80"/>
    </location>
</feature>
<dbReference type="PANTHER" id="PTHR35286">
    <property type="entry name" value="EXPRESSED PROTEIN"/>
    <property type="match status" value="1"/>
</dbReference>
<gene>
    <name evidence="2" type="ORF">D8674_041295</name>
</gene>
<name>A0A5N5GZ33_9ROSA</name>
<dbReference type="EMBL" id="SMOL01000378">
    <property type="protein sequence ID" value="KAB2619823.1"/>
    <property type="molecule type" value="Genomic_DNA"/>
</dbReference>
<comment type="caution">
    <text evidence="2">The sequence shown here is derived from an EMBL/GenBank/DDBJ whole genome shotgun (WGS) entry which is preliminary data.</text>
</comment>
<evidence type="ECO:0000256" key="1">
    <source>
        <dbReference type="SAM" id="MobiDB-lite"/>
    </source>
</evidence>
<keyword evidence="3" id="KW-1185">Reference proteome</keyword>
<feature type="region of interest" description="Disordered" evidence="1">
    <location>
        <begin position="57"/>
        <end position="80"/>
    </location>
</feature>
<protein>
    <submittedName>
        <fullName evidence="2">Uncharacterized protein</fullName>
    </submittedName>
</protein>
<reference evidence="2 3" key="2">
    <citation type="submission" date="2019-11" db="EMBL/GenBank/DDBJ databases">
        <title>A de novo genome assembly of a pear dwarfing rootstock.</title>
        <authorList>
            <person name="Wang F."/>
            <person name="Wang J."/>
            <person name="Li S."/>
            <person name="Zhang Y."/>
            <person name="Fang M."/>
            <person name="Ma L."/>
            <person name="Zhao Y."/>
            <person name="Jiang S."/>
        </authorList>
    </citation>
    <scope>NUCLEOTIDE SEQUENCE [LARGE SCALE GENOMIC DNA]</scope>
    <source>
        <strain evidence="2">S2</strain>
        <tissue evidence="2">Leaf</tissue>
    </source>
</reference>
<organism evidence="2 3">
    <name type="scientific">Pyrus ussuriensis x Pyrus communis</name>
    <dbReference type="NCBI Taxonomy" id="2448454"/>
    <lineage>
        <taxon>Eukaryota</taxon>
        <taxon>Viridiplantae</taxon>
        <taxon>Streptophyta</taxon>
        <taxon>Embryophyta</taxon>
        <taxon>Tracheophyta</taxon>
        <taxon>Spermatophyta</taxon>
        <taxon>Magnoliopsida</taxon>
        <taxon>eudicotyledons</taxon>
        <taxon>Gunneridae</taxon>
        <taxon>Pentapetalae</taxon>
        <taxon>rosids</taxon>
        <taxon>fabids</taxon>
        <taxon>Rosales</taxon>
        <taxon>Rosaceae</taxon>
        <taxon>Amygdaloideae</taxon>
        <taxon>Maleae</taxon>
        <taxon>Pyrus</taxon>
    </lineage>
</organism>
<accession>A0A5N5GZ33</accession>
<proteinExistence type="predicted"/>
<evidence type="ECO:0000313" key="2">
    <source>
        <dbReference type="EMBL" id="KAB2619823.1"/>
    </source>
</evidence>
<sequence>MIWEHHICIGLHEELRSEYRVWEWHGHIMLFDEENGYTPEYIYGNYFEGLIGKARGSGGGGSGGVHVDEPKKENEEDKEKVTTLGLTILRDNESAAVGIRVECGGEGG</sequence>
<dbReference type="Proteomes" id="UP000327157">
    <property type="component" value="Unassembled WGS sequence"/>
</dbReference>
<evidence type="ECO:0000313" key="3">
    <source>
        <dbReference type="Proteomes" id="UP000327157"/>
    </source>
</evidence>
<dbReference type="AlphaFoldDB" id="A0A5N5GZ33"/>
<dbReference type="OrthoDB" id="1904011at2759"/>